<dbReference type="EMBL" id="JASBWS010000032">
    <property type="protein sequence ID" value="KAJ9108350.1"/>
    <property type="molecule type" value="Genomic_DNA"/>
</dbReference>
<evidence type="ECO:0000313" key="2">
    <source>
        <dbReference type="Proteomes" id="UP001230649"/>
    </source>
</evidence>
<name>A0ACC2WAK2_9TREE</name>
<keyword evidence="2" id="KW-1185">Reference proteome</keyword>
<accession>A0ACC2WAK2</accession>
<gene>
    <name evidence="1" type="ORF">QFC20_003511</name>
</gene>
<sequence>MDKYTYTRKSDIERHIRRARKEERYRERQAPAITKGKGKAGQDAEDVFGPTTHGGQDVDQANSDSSEDDADNDLDPPGSDDEDYAYEVAEFEVNLKHWIECLNIHGNAGVATAYSSNTGFSADGEGGSAGGGGRRGKKQWIMDDDDVGGGRGFGSTGGGREKDFRNTSLIMTWQGEGEPLTMLLKDDDARSPTTRCMLNLLDPEEVLDEVFEQERMVSHVIMKSTWLQEALADLDPSCSKITITIAPPSENGNVDAETVYRMPRKQKLSAREKAGIFKLETTGNFGQTELDYPNDKDVMDVFLCSEYQRFSYSYNTFILCQKALQSSIKVSLRIDDEGFLSLQLMMPKPAHKELEGKDFGIIEFKMKPLQDDDEE</sequence>
<organism evidence="1 2">
    <name type="scientific">Naganishia adeliensis</name>
    <dbReference type="NCBI Taxonomy" id="92952"/>
    <lineage>
        <taxon>Eukaryota</taxon>
        <taxon>Fungi</taxon>
        <taxon>Dikarya</taxon>
        <taxon>Basidiomycota</taxon>
        <taxon>Agaricomycotina</taxon>
        <taxon>Tremellomycetes</taxon>
        <taxon>Filobasidiales</taxon>
        <taxon>Filobasidiaceae</taxon>
        <taxon>Naganishia</taxon>
    </lineage>
</organism>
<dbReference type="Proteomes" id="UP001230649">
    <property type="component" value="Unassembled WGS sequence"/>
</dbReference>
<protein>
    <submittedName>
        <fullName evidence="1">Uncharacterized protein</fullName>
    </submittedName>
</protein>
<comment type="caution">
    <text evidence="1">The sequence shown here is derived from an EMBL/GenBank/DDBJ whole genome shotgun (WGS) entry which is preliminary data.</text>
</comment>
<proteinExistence type="predicted"/>
<evidence type="ECO:0000313" key="1">
    <source>
        <dbReference type="EMBL" id="KAJ9108350.1"/>
    </source>
</evidence>
<reference evidence="1" key="1">
    <citation type="submission" date="2023-04" db="EMBL/GenBank/DDBJ databases">
        <title>Draft Genome sequencing of Naganishia species isolated from polar environments using Oxford Nanopore Technology.</title>
        <authorList>
            <person name="Leo P."/>
            <person name="Venkateswaran K."/>
        </authorList>
    </citation>
    <scope>NUCLEOTIDE SEQUENCE</scope>
    <source>
        <strain evidence="1">MNA-CCFEE 5262</strain>
    </source>
</reference>